<protein>
    <submittedName>
        <fullName evidence="1">Uncharacterized protein</fullName>
    </submittedName>
</protein>
<dbReference type="Proteomes" id="UP000604825">
    <property type="component" value="Unassembled WGS sequence"/>
</dbReference>
<sequence>MSYRLSAARDRCLELERVIAGRACSGSLGLDDALKLFDELLLHARPALVIAFNHLLTAVSRASGRRPSTSESELVVTRFNRMIRECALTRWFPTFAPIASLSAASAAWDT</sequence>
<evidence type="ECO:0000313" key="2">
    <source>
        <dbReference type="Proteomes" id="UP000604825"/>
    </source>
</evidence>
<dbReference type="EMBL" id="CAJGYO010000016">
    <property type="protein sequence ID" value="CAD6271007.1"/>
    <property type="molecule type" value="Genomic_DNA"/>
</dbReference>
<comment type="caution">
    <text evidence="1">The sequence shown here is derived from an EMBL/GenBank/DDBJ whole genome shotgun (WGS) entry which is preliminary data.</text>
</comment>
<accession>A0A811RKN4</accession>
<dbReference type="AlphaFoldDB" id="A0A811RKN4"/>
<name>A0A811RKN4_9POAL</name>
<organism evidence="1 2">
    <name type="scientific">Miscanthus lutarioriparius</name>
    <dbReference type="NCBI Taxonomy" id="422564"/>
    <lineage>
        <taxon>Eukaryota</taxon>
        <taxon>Viridiplantae</taxon>
        <taxon>Streptophyta</taxon>
        <taxon>Embryophyta</taxon>
        <taxon>Tracheophyta</taxon>
        <taxon>Spermatophyta</taxon>
        <taxon>Magnoliopsida</taxon>
        <taxon>Liliopsida</taxon>
        <taxon>Poales</taxon>
        <taxon>Poaceae</taxon>
        <taxon>PACMAD clade</taxon>
        <taxon>Panicoideae</taxon>
        <taxon>Andropogonodae</taxon>
        <taxon>Andropogoneae</taxon>
        <taxon>Saccharinae</taxon>
        <taxon>Miscanthus</taxon>
    </lineage>
</organism>
<reference evidence="1" key="1">
    <citation type="submission" date="2020-10" db="EMBL/GenBank/DDBJ databases">
        <authorList>
            <person name="Han B."/>
            <person name="Lu T."/>
            <person name="Zhao Q."/>
            <person name="Huang X."/>
            <person name="Zhao Y."/>
        </authorList>
    </citation>
    <scope>NUCLEOTIDE SEQUENCE</scope>
</reference>
<dbReference type="OrthoDB" id="10417473at2759"/>
<proteinExistence type="predicted"/>
<evidence type="ECO:0000313" key="1">
    <source>
        <dbReference type="EMBL" id="CAD6271007.1"/>
    </source>
</evidence>
<keyword evidence="2" id="KW-1185">Reference proteome</keyword>
<gene>
    <name evidence="1" type="ORF">NCGR_LOCUS54294</name>
</gene>